<evidence type="ECO:0000256" key="2">
    <source>
        <dbReference type="ARBA" id="ARBA00023125"/>
    </source>
</evidence>
<feature type="domain" description="HTH luxR-type" evidence="4">
    <location>
        <begin position="133"/>
        <end position="198"/>
    </location>
</feature>
<dbReference type="PROSITE" id="PS50043">
    <property type="entry name" value="HTH_LUXR_2"/>
    <property type="match status" value="1"/>
</dbReference>
<dbReference type="SMART" id="SM00421">
    <property type="entry name" value="HTH_LUXR"/>
    <property type="match status" value="1"/>
</dbReference>
<dbReference type="PANTHER" id="PTHR44688">
    <property type="entry name" value="DNA-BINDING TRANSCRIPTIONAL ACTIVATOR DEVR_DOSR"/>
    <property type="match status" value="1"/>
</dbReference>
<organism evidence="5 6">
    <name type="scientific">Glycomyces sambucus</name>
    <dbReference type="NCBI Taxonomy" id="380244"/>
    <lineage>
        <taxon>Bacteria</taxon>
        <taxon>Bacillati</taxon>
        <taxon>Actinomycetota</taxon>
        <taxon>Actinomycetes</taxon>
        <taxon>Glycomycetales</taxon>
        <taxon>Glycomycetaceae</taxon>
        <taxon>Glycomyces</taxon>
    </lineage>
</organism>
<dbReference type="AlphaFoldDB" id="A0A1G9EYD7"/>
<dbReference type="PROSITE" id="PS00622">
    <property type="entry name" value="HTH_LUXR_1"/>
    <property type="match status" value="1"/>
</dbReference>
<keyword evidence="6" id="KW-1185">Reference proteome</keyword>
<dbReference type="SUPFAM" id="SSF46894">
    <property type="entry name" value="C-terminal effector domain of the bipartite response regulators"/>
    <property type="match status" value="1"/>
</dbReference>
<dbReference type="InterPro" id="IPR016032">
    <property type="entry name" value="Sig_transdc_resp-reg_C-effctor"/>
</dbReference>
<evidence type="ECO:0000313" key="6">
    <source>
        <dbReference type="Proteomes" id="UP000198662"/>
    </source>
</evidence>
<dbReference type="PRINTS" id="PR00038">
    <property type="entry name" value="HTHLUXR"/>
</dbReference>
<dbReference type="Gene3D" id="3.40.50.2300">
    <property type="match status" value="1"/>
</dbReference>
<dbReference type="Proteomes" id="UP000198662">
    <property type="component" value="Unassembled WGS sequence"/>
</dbReference>
<name>A0A1G9EYD7_9ACTN</name>
<evidence type="ECO:0000313" key="5">
    <source>
        <dbReference type="EMBL" id="SDK81122.1"/>
    </source>
</evidence>
<reference evidence="6" key="1">
    <citation type="submission" date="2016-10" db="EMBL/GenBank/DDBJ databases">
        <authorList>
            <person name="Varghese N."/>
            <person name="Submissions S."/>
        </authorList>
    </citation>
    <scope>NUCLEOTIDE SEQUENCE [LARGE SCALE GENOMIC DNA]</scope>
    <source>
        <strain evidence="6">CGMCC 4.3147</strain>
    </source>
</reference>
<dbReference type="STRING" id="380244.SAMN05216298_1467"/>
<dbReference type="PANTHER" id="PTHR44688:SF16">
    <property type="entry name" value="DNA-BINDING TRANSCRIPTIONAL ACTIVATOR DEVR_DOSR"/>
    <property type="match status" value="1"/>
</dbReference>
<dbReference type="RefSeq" id="WP_091045356.1">
    <property type="nucleotide sequence ID" value="NZ_FNGF01000002.1"/>
</dbReference>
<dbReference type="CDD" id="cd06170">
    <property type="entry name" value="LuxR_C_like"/>
    <property type="match status" value="1"/>
</dbReference>
<evidence type="ECO:0000256" key="1">
    <source>
        <dbReference type="ARBA" id="ARBA00023015"/>
    </source>
</evidence>
<dbReference type="InterPro" id="IPR000792">
    <property type="entry name" value="Tscrpt_reg_LuxR_C"/>
</dbReference>
<dbReference type="EMBL" id="FNGF01000002">
    <property type="protein sequence ID" value="SDK81122.1"/>
    <property type="molecule type" value="Genomic_DNA"/>
</dbReference>
<keyword evidence="1" id="KW-0805">Transcription regulation</keyword>
<proteinExistence type="predicted"/>
<sequence>MIRVLLKHDQDLLRTALARGLDGAQGITAVHDVPSDEDVIAVARRIRPHVLVHEAGLLPNEHVASVCSALPDSNVLLLLDPGRPMEFRPELTRFAPRVGVMTTGETFDRFVEAIHRLSRGEPVIDAEIALAALRSRSNPLTPREREVLGLAATGARTGEIAEKLFLRVGTVQNYLSNAIHKSGARSRIDAIRIAQGAGWI</sequence>
<accession>A0A1G9EYD7</accession>
<gene>
    <name evidence="5" type="ORF">SAMN05216298_1467</name>
</gene>
<evidence type="ECO:0000259" key="4">
    <source>
        <dbReference type="PROSITE" id="PS50043"/>
    </source>
</evidence>
<keyword evidence="2" id="KW-0238">DNA-binding</keyword>
<dbReference type="Pfam" id="PF00196">
    <property type="entry name" value="GerE"/>
    <property type="match status" value="1"/>
</dbReference>
<evidence type="ECO:0000256" key="3">
    <source>
        <dbReference type="ARBA" id="ARBA00023163"/>
    </source>
</evidence>
<dbReference type="GO" id="GO:0003677">
    <property type="term" value="F:DNA binding"/>
    <property type="evidence" value="ECO:0007669"/>
    <property type="project" value="UniProtKB-KW"/>
</dbReference>
<keyword evidence="3" id="KW-0804">Transcription</keyword>
<protein>
    <submittedName>
        <fullName evidence="5">Two component transcriptional regulator, LuxR family</fullName>
    </submittedName>
</protein>
<dbReference type="GO" id="GO:0006355">
    <property type="term" value="P:regulation of DNA-templated transcription"/>
    <property type="evidence" value="ECO:0007669"/>
    <property type="project" value="InterPro"/>
</dbReference>
<dbReference type="OrthoDB" id="9808843at2"/>